<feature type="transmembrane region" description="Helical" evidence="6">
    <location>
        <begin position="298"/>
        <end position="316"/>
    </location>
</feature>
<evidence type="ECO:0000256" key="3">
    <source>
        <dbReference type="ARBA" id="ARBA00022692"/>
    </source>
</evidence>
<dbReference type="EMBL" id="PJRP01000001">
    <property type="protein sequence ID" value="PLQ02655.1"/>
    <property type="molecule type" value="Genomic_DNA"/>
</dbReference>
<keyword evidence="4 6" id="KW-1133">Transmembrane helix</keyword>
<dbReference type="SUPFAM" id="SSF103473">
    <property type="entry name" value="MFS general substrate transporter"/>
    <property type="match status" value="1"/>
</dbReference>
<dbReference type="STRING" id="82633.GCA_000974605_01597"/>
<dbReference type="PANTHER" id="PTHR43124:SF3">
    <property type="entry name" value="CHLORAMPHENICOL EFFLUX PUMP RV0191"/>
    <property type="match status" value="1"/>
</dbReference>
<evidence type="ECO:0000256" key="6">
    <source>
        <dbReference type="SAM" id="Phobius"/>
    </source>
</evidence>
<feature type="transmembrane region" description="Helical" evidence="6">
    <location>
        <begin position="393"/>
        <end position="416"/>
    </location>
</feature>
<evidence type="ECO:0000256" key="4">
    <source>
        <dbReference type="ARBA" id="ARBA00022989"/>
    </source>
</evidence>
<evidence type="ECO:0000313" key="9">
    <source>
        <dbReference type="Proteomes" id="UP000234341"/>
    </source>
</evidence>
<dbReference type="InterPro" id="IPR011701">
    <property type="entry name" value="MFS"/>
</dbReference>
<feature type="transmembrane region" description="Helical" evidence="6">
    <location>
        <begin position="28"/>
        <end position="52"/>
    </location>
</feature>
<comment type="subcellular location">
    <subcellularLocation>
        <location evidence="1">Cell membrane</location>
        <topology evidence="1">Multi-pass membrane protein</topology>
    </subcellularLocation>
</comment>
<feature type="transmembrane region" description="Helical" evidence="6">
    <location>
        <begin position="183"/>
        <end position="202"/>
    </location>
</feature>
<accession>A0A2N5CKD9</accession>
<feature type="transmembrane region" description="Helical" evidence="6">
    <location>
        <begin position="64"/>
        <end position="86"/>
    </location>
</feature>
<dbReference type="RefSeq" id="WP_101680415.1">
    <property type="nucleotide sequence ID" value="NZ_PJRP01000001.1"/>
</dbReference>
<feature type="transmembrane region" description="Helical" evidence="6">
    <location>
        <begin position="98"/>
        <end position="118"/>
    </location>
</feature>
<dbReference type="GO" id="GO:0022857">
    <property type="term" value="F:transmembrane transporter activity"/>
    <property type="evidence" value="ECO:0007669"/>
    <property type="project" value="InterPro"/>
</dbReference>
<gene>
    <name evidence="8" type="ORF">CYJ10_04270</name>
</gene>
<keyword evidence="5 6" id="KW-0472">Membrane</keyword>
<feature type="transmembrane region" description="Helical" evidence="6">
    <location>
        <begin position="229"/>
        <end position="253"/>
    </location>
</feature>
<evidence type="ECO:0000256" key="5">
    <source>
        <dbReference type="ARBA" id="ARBA00023136"/>
    </source>
</evidence>
<feature type="transmembrane region" description="Helical" evidence="6">
    <location>
        <begin position="151"/>
        <end position="171"/>
    </location>
</feature>
<protein>
    <submittedName>
        <fullName evidence="8">MFS transporter</fullName>
    </submittedName>
</protein>
<keyword evidence="2" id="KW-1003">Cell membrane</keyword>
<feature type="transmembrane region" description="Helical" evidence="6">
    <location>
        <begin position="322"/>
        <end position="346"/>
    </location>
</feature>
<feature type="transmembrane region" description="Helical" evidence="6">
    <location>
        <begin position="358"/>
        <end position="381"/>
    </location>
</feature>
<dbReference type="PANTHER" id="PTHR43124">
    <property type="entry name" value="PURINE EFFLUX PUMP PBUE"/>
    <property type="match status" value="1"/>
</dbReference>
<dbReference type="Pfam" id="PF07690">
    <property type="entry name" value="MFS_1"/>
    <property type="match status" value="1"/>
</dbReference>
<feature type="domain" description="Major facilitator superfamily (MFS) profile" evidence="7">
    <location>
        <begin position="28"/>
        <end position="419"/>
    </location>
</feature>
<keyword evidence="3 6" id="KW-0812">Transmembrane</keyword>
<reference evidence="8 9" key="1">
    <citation type="submission" date="2017-12" db="EMBL/GenBank/DDBJ databases">
        <title>Genome sequence of the active heterotrophic nitrifier-denitrifier, Cupriavidus pauculus UM1.</title>
        <authorList>
            <person name="Putonti C."/>
            <person name="Castignetti D."/>
        </authorList>
    </citation>
    <scope>NUCLEOTIDE SEQUENCE [LARGE SCALE GENOMIC DNA]</scope>
    <source>
        <strain evidence="8 9">UM1</strain>
    </source>
</reference>
<feature type="transmembrane region" description="Helical" evidence="6">
    <location>
        <begin position="124"/>
        <end position="144"/>
    </location>
</feature>
<dbReference type="PROSITE" id="PS50850">
    <property type="entry name" value="MFS"/>
    <property type="match status" value="1"/>
</dbReference>
<dbReference type="AlphaFoldDB" id="A0A2N5CKD9"/>
<evidence type="ECO:0000313" key="8">
    <source>
        <dbReference type="EMBL" id="PLQ02655.1"/>
    </source>
</evidence>
<dbReference type="GO" id="GO:0005886">
    <property type="term" value="C:plasma membrane"/>
    <property type="evidence" value="ECO:0007669"/>
    <property type="project" value="UniProtKB-SubCell"/>
</dbReference>
<proteinExistence type="predicted"/>
<dbReference type="Gene3D" id="1.20.1250.20">
    <property type="entry name" value="MFS general substrate transporter like domains"/>
    <property type="match status" value="2"/>
</dbReference>
<comment type="caution">
    <text evidence="8">The sequence shown here is derived from an EMBL/GenBank/DDBJ whole genome shotgun (WGS) entry which is preliminary data.</text>
</comment>
<dbReference type="Proteomes" id="UP000234341">
    <property type="component" value="Unassembled WGS sequence"/>
</dbReference>
<evidence type="ECO:0000256" key="2">
    <source>
        <dbReference type="ARBA" id="ARBA00022475"/>
    </source>
</evidence>
<dbReference type="InterPro" id="IPR020846">
    <property type="entry name" value="MFS_dom"/>
</dbReference>
<sequence length="420" mass="44759">MNTSTAHPAQPAVAAAQPNHASPARWRVLAFFSLGFLVSYIFRGVNLGFAPFLTRELGLTAGDLGLLTSFYFLGFACAQLPAGILLDRFGPRRTEAALLMLAVAGSLVFAWAPGMVGLAVGRAMIGVGVSVCLGAAIQALSMWFPLSRMPLLNGLVMAIGGLGAVVVGAPLSWLLSWTDWRTISAGLAAISFGMAVLLWFGVPDVKRVGKESFAEQLRGTRLILSSERFWRVVPLTLLNQGIFLAVQTLWVSAFMRDVQGLTAGASARLVSVIGIAMMAGCVGAGWAARHLERRGISLYAFAGFGMIGFIVIQLLLMARLPFIPLAVLWAAYGVFGSSGILTYALLARRFPDALIGRATTAMTLTVFLATFVFQVGIGIVLDVFPATGGHYPVAAHLWVWAGLVAVQVLAAIWYLMEKQP</sequence>
<organism evidence="8 9">
    <name type="scientific">Cupriavidus pauculus</name>
    <dbReference type="NCBI Taxonomy" id="82633"/>
    <lineage>
        <taxon>Bacteria</taxon>
        <taxon>Pseudomonadati</taxon>
        <taxon>Pseudomonadota</taxon>
        <taxon>Betaproteobacteria</taxon>
        <taxon>Burkholderiales</taxon>
        <taxon>Burkholderiaceae</taxon>
        <taxon>Cupriavidus</taxon>
    </lineage>
</organism>
<evidence type="ECO:0000256" key="1">
    <source>
        <dbReference type="ARBA" id="ARBA00004651"/>
    </source>
</evidence>
<dbReference type="OrthoDB" id="5291895at2"/>
<feature type="transmembrane region" description="Helical" evidence="6">
    <location>
        <begin position="265"/>
        <end position="286"/>
    </location>
</feature>
<evidence type="ECO:0000259" key="7">
    <source>
        <dbReference type="PROSITE" id="PS50850"/>
    </source>
</evidence>
<name>A0A2N5CKD9_9BURK</name>
<dbReference type="InterPro" id="IPR050189">
    <property type="entry name" value="MFS_Efflux_Transporters"/>
</dbReference>
<dbReference type="InterPro" id="IPR036259">
    <property type="entry name" value="MFS_trans_sf"/>
</dbReference>